<dbReference type="Gene3D" id="1.20.1440.340">
    <property type="match status" value="1"/>
</dbReference>
<evidence type="ECO:0000256" key="3">
    <source>
        <dbReference type="ARBA" id="ARBA00022679"/>
    </source>
</evidence>
<dbReference type="Ensembl" id="ENSSRHT00000035601.1">
    <property type="protein sequence ID" value="ENSSRHP00000034591.1"/>
    <property type="gene ID" value="ENSSRHG00000017764.1"/>
</dbReference>
<accession>A0A673I6C6</accession>
<dbReference type="GO" id="GO:0004335">
    <property type="term" value="F:galactokinase activity"/>
    <property type="evidence" value="ECO:0007669"/>
    <property type="project" value="InterPro"/>
</dbReference>
<dbReference type="FunFam" id="3.30.70.3170:FF:000001">
    <property type="entry name" value="galactokinase isoform X1"/>
    <property type="match status" value="1"/>
</dbReference>
<evidence type="ECO:0000256" key="1">
    <source>
        <dbReference type="ARBA" id="ARBA00006566"/>
    </source>
</evidence>
<dbReference type="InterPro" id="IPR014721">
    <property type="entry name" value="Ribsml_uS5_D2-typ_fold_subgr"/>
</dbReference>
<reference evidence="15" key="1">
    <citation type="submission" date="2025-08" db="UniProtKB">
        <authorList>
            <consortium name="Ensembl"/>
        </authorList>
    </citation>
    <scope>IDENTIFICATION</scope>
</reference>
<dbReference type="GO" id="GO:0006012">
    <property type="term" value="P:galactose metabolic process"/>
    <property type="evidence" value="ECO:0007669"/>
    <property type="project" value="InterPro"/>
</dbReference>
<dbReference type="FunFam" id="1.20.1440.340:FF:000001">
    <property type="entry name" value="N-acetylgalactosamine kinase isoform 2"/>
    <property type="match status" value="1"/>
</dbReference>
<dbReference type="AlphaFoldDB" id="A0A673I6C6"/>
<dbReference type="PRINTS" id="PR00959">
    <property type="entry name" value="MEVGALKINASE"/>
</dbReference>
<gene>
    <name evidence="15" type="primary">LOC107739099</name>
</gene>
<comment type="similarity">
    <text evidence="1">Belongs to the GHMP kinase family. GalK subfamily.</text>
</comment>
<feature type="domain" description="Galactokinase N-terminal" evidence="14">
    <location>
        <begin position="69"/>
        <end position="117"/>
    </location>
</feature>
<dbReference type="Pfam" id="PF10509">
    <property type="entry name" value="GalKase_gal_bdg"/>
    <property type="match status" value="1"/>
</dbReference>
<dbReference type="PRINTS" id="PR00473">
    <property type="entry name" value="GALCTOKINASE"/>
</dbReference>
<dbReference type="PANTHER" id="PTHR10457:SF7">
    <property type="entry name" value="GALACTOKINASE-RELATED"/>
    <property type="match status" value="1"/>
</dbReference>
<dbReference type="InterPro" id="IPR006203">
    <property type="entry name" value="GHMP_knse_ATP-bd_CS"/>
</dbReference>
<dbReference type="InterPro" id="IPR013750">
    <property type="entry name" value="GHMP_kinase_C_dom"/>
</dbReference>
<dbReference type="InterPro" id="IPR036554">
    <property type="entry name" value="GHMP_kinase_C_sf"/>
</dbReference>
<evidence type="ECO:0000256" key="4">
    <source>
        <dbReference type="ARBA" id="ARBA00022741"/>
    </source>
</evidence>
<evidence type="ECO:0000256" key="7">
    <source>
        <dbReference type="ARBA" id="ARBA00050556"/>
    </source>
</evidence>
<dbReference type="Pfam" id="PF00288">
    <property type="entry name" value="GHMP_kinases_N"/>
    <property type="match status" value="1"/>
</dbReference>
<evidence type="ECO:0000313" key="16">
    <source>
        <dbReference type="Proteomes" id="UP000472270"/>
    </source>
</evidence>
<dbReference type="SUPFAM" id="SSF54211">
    <property type="entry name" value="Ribosomal protein S5 domain 2-like"/>
    <property type="match status" value="1"/>
</dbReference>
<dbReference type="Proteomes" id="UP000472270">
    <property type="component" value="Unassembled WGS sequence"/>
</dbReference>
<dbReference type="FunFam" id="3.30.230.10:FF:000023">
    <property type="entry name" value="Putative N-acetylgalactosamine kinase"/>
    <property type="match status" value="1"/>
</dbReference>
<dbReference type="GO" id="GO:0005829">
    <property type="term" value="C:cytosol"/>
    <property type="evidence" value="ECO:0007669"/>
    <property type="project" value="TreeGrafter"/>
</dbReference>
<dbReference type="PROSITE" id="PS00627">
    <property type="entry name" value="GHMP_KINASES_ATP"/>
    <property type="match status" value="1"/>
</dbReference>
<organism evidence="15 16">
    <name type="scientific">Sinocyclocheilus rhinocerous</name>
    <dbReference type="NCBI Taxonomy" id="307959"/>
    <lineage>
        <taxon>Eukaryota</taxon>
        <taxon>Metazoa</taxon>
        <taxon>Chordata</taxon>
        <taxon>Craniata</taxon>
        <taxon>Vertebrata</taxon>
        <taxon>Euteleostomi</taxon>
        <taxon>Actinopterygii</taxon>
        <taxon>Neopterygii</taxon>
        <taxon>Teleostei</taxon>
        <taxon>Ostariophysi</taxon>
        <taxon>Cypriniformes</taxon>
        <taxon>Cyprinidae</taxon>
        <taxon>Cyprininae</taxon>
        <taxon>Sinocyclocheilus</taxon>
    </lineage>
</organism>
<evidence type="ECO:0000256" key="11">
    <source>
        <dbReference type="ARBA" id="ARBA00083721"/>
    </source>
</evidence>
<keyword evidence="3" id="KW-0808">Transferase</keyword>
<evidence type="ECO:0000256" key="2">
    <source>
        <dbReference type="ARBA" id="ARBA00011245"/>
    </source>
</evidence>
<proteinExistence type="inferred from homology"/>
<dbReference type="Gene3D" id="3.30.70.3170">
    <property type="match status" value="1"/>
</dbReference>
<dbReference type="InterPro" id="IPR020568">
    <property type="entry name" value="Ribosomal_Su5_D2-typ_SF"/>
</dbReference>
<dbReference type="SUPFAM" id="SSF55060">
    <property type="entry name" value="GHMP Kinase, C-terminal domain"/>
    <property type="match status" value="1"/>
</dbReference>
<dbReference type="EC" id="2.7.1.157" evidence="8"/>
<comment type="subunit">
    <text evidence="2">Monomer.</text>
</comment>
<evidence type="ECO:0000259" key="14">
    <source>
        <dbReference type="Pfam" id="PF10509"/>
    </source>
</evidence>
<dbReference type="PANTHER" id="PTHR10457">
    <property type="entry name" value="MEVALONATE KINASE/GALACTOKINASE"/>
    <property type="match status" value="1"/>
</dbReference>
<dbReference type="InterPro" id="IPR006204">
    <property type="entry name" value="GHMP_kinase_N_dom"/>
</dbReference>
<dbReference type="GO" id="GO:0005524">
    <property type="term" value="F:ATP binding"/>
    <property type="evidence" value="ECO:0007669"/>
    <property type="project" value="UniProtKB-KW"/>
</dbReference>
<feature type="domain" description="GHMP kinase C-terminal" evidence="13">
    <location>
        <begin position="384"/>
        <end position="457"/>
    </location>
</feature>
<evidence type="ECO:0000256" key="9">
    <source>
        <dbReference type="ARBA" id="ARBA00073048"/>
    </source>
</evidence>
<dbReference type="InterPro" id="IPR019539">
    <property type="entry name" value="GalKase_N"/>
</dbReference>
<sequence length="486" mass="53887">MEKKGKLRLFGKLRAALRITSTAYEWNLFARHVDLHPAYLVLTLLCFFFRHTLKTDFLLLSVRLQKLKEAFHEKYGQMPVFYACAPGRVNLIGEHIDYCGYAVLPMAIEQNILAAVSVSDSKTIQLANTDPKYKNFTVSVDGISIDRENPQWHYYFLCGVRGIQEHLSLSSLAGMCCVVDGTIPASSGLSSSSALVCCAGLVTMEANQKSLSKVTLAETCAKCERYIGTEGGGMDQSISFLAEEGTAKLIEFNPLRATDVRLPDGTIFWNSIFMVKYRNQMLAKARGLDWSRLLKLGDVQKELQVSLEQMLELVEEALHPEPYSRDEICKTLGISAEQLCGNILSANTQHATDFKLYQRARHVYGEAARVLQFKAACDSSPANAVAQLGDLMNRSHASCRDLYECSCPELDQLVDICLQAGAVGSRLTGAGWGGCTVSMVPRERIDSFLQTVREHYYVPDARRSALEKQSLFVTRPGGGAAIFIEE</sequence>
<evidence type="ECO:0000256" key="5">
    <source>
        <dbReference type="ARBA" id="ARBA00022777"/>
    </source>
</evidence>
<dbReference type="PROSITE" id="PS00106">
    <property type="entry name" value="GALACTOKINASE"/>
    <property type="match status" value="1"/>
</dbReference>
<dbReference type="NCBIfam" id="TIGR00131">
    <property type="entry name" value="gal_kin"/>
    <property type="match status" value="1"/>
</dbReference>
<keyword evidence="6" id="KW-0067">ATP-binding</keyword>
<dbReference type="GO" id="GO:0033858">
    <property type="term" value="F:N-acetylgalactosamine kinase activity"/>
    <property type="evidence" value="ECO:0007669"/>
    <property type="project" value="UniProtKB-EC"/>
</dbReference>
<evidence type="ECO:0000259" key="12">
    <source>
        <dbReference type="Pfam" id="PF00288"/>
    </source>
</evidence>
<evidence type="ECO:0000259" key="13">
    <source>
        <dbReference type="Pfam" id="PF08544"/>
    </source>
</evidence>
<feature type="domain" description="GHMP kinase N-terminal" evidence="12">
    <location>
        <begin position="160"/>
        <end position="241"/>
    </location>
</feature>
<evidence type="ECO:0000313" key="15">
    <source>
        <dbReference type="Ensembl" id="ENSSRHP00000034591.1"/>
    </source>
</evidence>
<dbReference type="InterPro" id="IPR019741">
    <property type="entry name" value="Galactokinase_CS"/>
</dbReference>
<dbReference type="InterPro" id="IPR006206">
    <property type="entry name" value="Mevalonate/galactokinase"/>
</dbReference>
<keyword evidence="4" id="KW-0547">Nucleotide-binding</keyword>
<evidence type="ECO:0000256" key="10">
    <source>
        <dbReference type="ARBA" id="ARBA00080385"/>
    </source>
</evidence>
<dbReference type="InterPro" id="IPR000705">
    <property type="entry name" value="Galactokinase"/>
</dbReference>
<keyword evidence="16" id="KW-1185">Reference proteome</keyword>
<comment type="catalytic activity">
    <reaction evidence="7">
        <text>N-acetyl-alpha-D-galactosamine + ATP = N-acetyl-alpha-D-galactosamine 1-phosphate + ADP + H(+)</text>
        <dbReference type="Rhea" id="RHEA:12617"/>
        <dbReference type="ChEBI" id="CHEBI:15378"/>
        <dbReference type="ChEBI" id="CHEBI:30616"/>
        <dbReference type="ChEBI" id="CHEBI:40356"/>
        <dbReference type="ChEBI" id="CHEBI:61970"/>
        <dbReference type="ChEBI" id="CHEBI:456216"/>
        <dbReference type="EC" id="2.7.1.157"/>
    </reaction>
</comment>
<dbReference type="Pfam" id="PF08544">
    <property type="entry name" value="GHMP_kinases_C"/>
    <property type="match status" value="1"/>
</dbReference>
<evidence type="ECO:0000256" key="8">
    <source>
        <dbReference type="ARBA" id="ARBA00066768"/>
    </source>
</evidence>
<reference evidence="15" key="2">
    <citation type="submission" date="2025-09" db="UniProtKB">
        <authorList>
            <consortium name="Ensembl"/>
        </authorList>
    </citation>
    <scope>IDENTIFICATION</scope>
</reference>
<dbReference type="Gene3D" id="3.30.230.10">
    <property type="match status" value="1"/>
</dbReference>
<name>A0A673I6C6_9TELE</name>
<dbReference type="PIRSF" id="PIRSF000530">
    <property type="entry name" value="Galactokinase"/>
    <property type="match status" value="1"/>
</dbReference>
<evidence type="ECO:0000256" key="6">
    <source>
        <dbReference type="ARBA" id="ARBA00022840"/>
    </source>
</evidence>
<protein>
    <recommendedName>
        <fullName evidence="9">N-acetylgalactosamine kinase</fullName>
        <ecNumber evidence="8">2.7.1.157</ecNumber>
    </recommendedName>
    <alternativeName>
        <fullName evidence="11">GalNAc kinase</fullName>
    </alternativeName>
    <alternativeName>
        <fullName evidence="10">Galactokinase 2</fullName>
    </alternativeName>
</protein>
<keyword evidence="5" id="KW-0418">Kinase</keyword>